<evidence type="ECO:0000256" key="1">
    <source>
        <dbReference type="SAM" id="MobiDB-lite"/>
    </source>
</evidence>
<protein>
    <submittedName>
        <fullName evidence="3">Uncharacterized protein</fullName>
    </submittedName>
</protein>
<keyword evidence="2" id="KW-0472">Membrane</keyword>
<evidence type="ECO:0000256" key="2">
    <source>
        <dbReference type="SAM" id="Phobius"/>
    </source>
</evidence>
<dbReference type="KEGG" id="phet:94290566"/>
<dbReference type="OrthoDB" id="267604at2759"/>
<feature type="region of interest" description="Disordered" evidence="1">
    <location>
        <begin position="1"/>
        <end position="36"/>
    </location>
</feature>
<keyword evidence="2" id="KW-1133">Transmembrane helix</keyword>
<dbReference type="AlphaFoldDB" id="A0A836ITH5"/>
<dbReference type="Proteomes" id="UP000674318">
    <property type="component" value="Unassembled WGS sequence"/>
</dbReference>
<keyword evidence="4" id="KW-1185">Reference proteome</keyword>
<sequence length="70" mass="8185">MSSTAAKMRARSHQNLPRLSKEEKLKRREERESRKSTVPQWLIWTMILTVVGSSLVNIYFSVIHSPKMID</sequence>
<gene>
    <name evidence="3" type="ORF">JKF63_04505</name>
</gene>
<evidence type="ECO:0000313" key="3">
    <source>
        <dbReference type="EMBL" id="KAG5502738.1"/>
    </source>
</evidence>
<keyword evidence="2" id="KW-0812">Transmembrane</keyword>
<name>A0A836ITH5_9TRYP</name>
<feature type="transmembrane region" description="Helical" evidence="2">
    <location>
        <begin position="41"/>
        <end position="60"/>
    </location>
</feature>
<accession>A0A836ITH5</accession>
<comment type="caution">
    <text evidence="3">The sequence shown here is derived from an EMBL/GenBank/DDBJ whole genome shotgun (WGS) entry which is preliminary data.</text>
</comment>
<feature type="compositionally biased region" description="Basic and acidic residues" evidence="1">
    <location>
        <begin position="19"/>
        <end position="35"/>
    </location>
</feature>
<dbReference type="RefSeq" id="XP_067756510.1">
    <property type="nucleotide sequence ID" value="XM_067900489.1"/>
</dbReference>
<dbReference type="GeneID" id="94290566"/>
<dbReference type="EMBL" id="JAFJZO010000025">
    <property type="protein sequence ID" value="KAG5502738.1"/>
    <property type="molecule type" value="Genomic_DNA"/>
</dbReference>
<evidence type="ECO:0000313" key="4">
    <source>
        <dbReference type="Proteomes" id="UP000674318"/>
    </source>
</evidence>
<reference evidence="3 4" key="1">
    <citation type="submission" date="2021-02" db="EMBL/GenBank/DDBJ databases">
        <title>Porcisia hertigi Genome sequencing and assembly.</title>
        <authorList>
            <person name="Almutairi H."/>
            <person name="Gatherer D."/>
        </authorList>
    </citation>
    <scope>NUCLEOTIDE SEQUENCE [LARGE SCALE GENOMIC DNA]</scope>
    <source>
        <strain evidence="3 4">C119</strain>
    </source>
</reference>
<proteinExistence type="predicted"/>
<organism evidence="3 4">
    <name type="scientific">Porcisia hertigi</name>
    <dbReference type="NCBI Taxonomy" id="2761500"/>
    <lineage>
        <taxon>Eukaryota</taxon>
        <taxon>Discoba</taxon>
        <taxon>Euglenozoa</taxon>
        <taxon>Kinetoplastea</taxon>
        <taxon>Metakinetoplastina</taxon>
        <taxon>Trypanosomatida</taxon>
        <taxon>Trypanosomatidae</taxon>
        <taxon>Leishmaniinae</taxon>
        <taxon>Porcisia</taxon>
    </lineage>
</organism>